<organism evidence="1 2">
    <name type="scientific">Haematococcus lacustris</name>
    <name type="common">Green alga</name>
    <name type="synonym">Haematococcus pluvialis</name>
    <dbReference type="NCBI Taxonomy" id="44745"/>
    <lineage>
        <taxon>Eukaryota</taxon>
        <taxon>Viridiplantae</taxon>
        <taxon>Chlorophyta</taxon>
        <taxon>core chlorophytes</taxon>
        <taxon>Chlorophyceae</taxon>
        <taxon>CS clade</taxon>
        <taxon>Chlamydomonadales</taxon>
        <taxon>Haematococcaceae</taxon>
        <taxon>Haematococcus</taxon>
    </lineage>
</organism>
<dbReference type="AlphaFoldDB" id="A0A699ZAV8"/>
<protein>
    <submittedName>
        <fullName evidence="1">Uncharacterized protein</fullName>
    </submittedName>
</protein>
<gene>
    <name evidence="1" type="ORF">HaLaN_16217</name>
</gene>
<dbReference type="Proteomes" id="UP000485058">
    <property type="component" value="Unassembled WGS sequence"/>
</dbReference>
<comment type="caution">
    <text evidence="1">The sequence shown here is derived from an EMBL/GenBank/DDBJ whole genome shotgun (WGS) entry which is preliminary data.</text>
</comment>
<dbReference type="PROSITE" id="PS51257">
    <property type="entry name" value="PROKAR_LIPOPROTEIN"/>
    <property type="match status" value="1"/>
</dbReference>
<accession>A0A699ZAV8</accession>
<dbReference type="EMBL" id="BLLF01001438">
    <property type="protein sequence ID" value="GFH19291.1"/>
    <property type="molecule type" value="Genomic_DNA"/>
</dbReference>
<feature type="non-terminal residue" evidence="1">
    <location>
        <position position="1"/>
    </location>
</feature>
<proteinExistence type="predicted"/>
<evidence type="ECO:0000313" key="2">
    <source>
        <dbReference type="Proteomes" id="UP000485058"/>
    </source>
</evidence>
<name>A0A699ZAV8_HAELA</name>
<reference evidence="1 2" key="1">
    <citation type="submission" date="2020-02" db="EMBL/GenBank/DDBJ databases">
        <title>Draft genome sequence of Haematococcus lacustris strain NIES-144.</title>
        <authorList>
            <person name="Morimoto D."/>
            <person name="Nakagawa S."/>
            <person name="Yoshida T."/>
            <person name="Sawayama S."/>
        </authorList>
    </citation>
    <scope>NUCLEOTIDE SEQUENCE [LARGE SCALE GENOMIC DNA]</scope>
    <source>
        <strain evidence="1 2">NIES-144</strain>
    </source>
</reference>
<evidence type="ECO:0000313" key="1">
    <source>
        <dbReference type="EMBL" id="GFH19291.1"/>
    </source>
</evidence>
<sequence length="67" mass="7391">MAVSRTAMCGMDMAWACSMHVAHVAAACRKILCCDAFMSFSGGHQKHKRDYSSQALRMREPGIHFVG</sequence>
<keyword evidence="2" id="KW-1185">Reference proteome</keyword>